<dbReference type="EMBL" id="BPLR01009678">
    <property type="protein sequence ID" value="GIY33740.1"/>
    <property type="molecule type" value="Genomic_DNA"/>
</dbReference>
<keyword evidence="4" id="KW-1185">Reference proteome</keyword>
<gene>
    <name evidence="3" type="primary">SETX_2</name>
    <name evidence="3" type="ORF">CEXT_217361</name>
</gene>
<comment type="caution">
    <text evidence="3">The sequence shown here is derived from an EMBL/GenBank/DDBJ whole genome shotgun (WGS) entry which is preliminary data.</text>
</comment>
<reference evidence="3 4" key="1">
    <citation type="submission" date="2021-06" db="EMBL/GenBank/DDBJ databases">
        <title>Caerostris extrusa draft genome.</title>
        <authorList>
            <person name="Kono N."/>
            <person name="Arakawa K."/>
        </authorList>
    </citation>
    <scope>NUCLEOTIDE SEQUENCE [LARGE SCALE GENOMIC DNA]</scope>
</reference>
<dbReference type="AlphaFoldDB" id="A0AAV4SMQ0"/>
<sequence length="202" mass="23311">MVYFLEELNPETYEKIKIFLNSDEVVVGQCRIFSLRRFRKVSKYHASFFKKHGSWYVRDLKSHNKLYVNLEEVHSEWGPLEIGDIIGFGTPYLSEDGGFVCVFASKTRVKSKSFIENKSENPVSSTIQQDHLQDGESTNKPITEQELNSTVSGTGTMNSDDNIRFSEDCKVFVAAVLQLCCQIFKNEYLWKNRIDDIKITQN</sequence>
<evidence type="ECO:0000259" key="2">
    <source>
        <dbReference type="PROSITE" id="PS50006"/>
    </source>
</evidence>
<dbReference type="SUPFAM" id="SSF49879">
    <property type="entry name" value="SMAD/FHA domain"/>
    <property type="match status" value="1"/>
</dbReference>
<keyword evidence="3" id="KW-0067">ATP-binding</keyword>
<evidence type="ECO:0000313" key="4">
    <source>
        <dbReference type="Proteomes" id="UP001054945"/>
    </source>
</evidence>
<name>A0AAV4SMQ0_CAEEX</name>
<dbReference type="CDD" id="cd00060">
    <property type="entry name" value="FHA"/>
    <property type="match status" value="1"/>
</dbReference>
<protein>
    <submittedName>
        <fullName evidence="3">Helicase senataxin</fullName>
    </submittedName>
</protein>
<dbReference type="InterPro" id="IPR000253">
    <property type="entry name" value="FHA_dom"/>
</dbReference>
<feature type="region of interest" description="Disordered" evidence="1">
    <location>
        <begin position="120"/>
        <end position="142"/>
    </location>
</feature>
<feature type="domain" description="FHA" evidence="2">
    <location>
        <begin position="16"/>
        <end position="73"/>
    </location>
</feature>
<keyword evidence="3" id="KW-0547">Nucleotide-binding</keyword>
<keyword evidence="3" id="KW-0378">Hydrolase</keyword>
<dbReference type="GO" id="GO:0004386">
    <property type="term" value="F:helicase activity"/>
    <property type="evidence" value="ECO:0007669"/>
    <property type="project" value="UniProtKB-KW"/>
</dbReference>
<dbReference type="Proteomes" id="UP001054945">
    <property type="component" value="Unassembled WGS sequence"/>
</dbReference>
<keyword evidence="3" id="KW-0347">Helicase</keyword>
<dbReference type="InterPro" id="IPR008984">
    <property type="entry name" value="SMAD_FHA_dom_sf"/>
</dbReference>
<dbReference type="Pfam" id="PF00498">
    <property type="entry name" value="FHA"/>
    <property type="match status" value="1"/>
</dbReference>
<proteinExistence type="predicted"/>
<dbReference type="PROSITE" id="PS50006">
    <property type="entry name" value="FHA_DOMAIN"/>
    <property type="match status" value="1"/>
</dbReference>
<evidence type="ECO:0000313" key="3">
    <source>
        <dbReference type="EMBL" id="GIY33740.1"/>
    </source>
</evidence>
<evidence type="ECO:0000256" key="1">
    <source>
        <dbReference type="SAM" id="MobiDB-lite"/>
    </source>
</evidence>
<dbReference type="Gene3D" id="2.60.200.20">
    <property type="match status" value="1"/>
</dbReference>
<accession>A0AAV4SMQ0</accession>
<organism evidence="3 4">
    <name type="scientific">Caerostris extrusa</name>
    <name type="common">Bark spider</name>
    <name type="synonym">Caerostris bankana</name>
    <dbReference type="NCBI Taxonomy" id="172846"/>
    <lineage>
        <taxon>Eukaryota</taxon>
        <taxon>Metazoa</taxon>
        <taxon>Ecdysozoa</taxon>
        <taxon>Arthropoda</taxon>
        <taxon>Chelicerata</taxon>
        <taxon>Arachnida</taxon>
        <taxon>Araneae</taxon>
        <taxon>Araneomorphae</taxon>
        <taxon>Entelegynae</taxon>
        <taxon>Araneoidea</taxon>
        <taxon>Araneidae</taxon>
        <taxon>Caerostris</taxon>
    </lineage>
</organism>